<keyword evidence="4" id="KW-1185">Reference proteome</keyword>
<feature type="transmembrane region" description="Helical" evidence="2">
    <location>
        <begin position="15"/>
        <end position="36"/>
    </location>
</feature>
<proteinExistence type="predicted"/>
<feature type="transmembrane region" description="Helical" evidence="2">
    <location>
        <begin position="333"/>
        <end position="350"/>
    </location>
</feature>
<evidence type="ECO:0000256" key="2">
    <source>
        <dbReference type="SAM" id="Phobius"/>
    </source>
</evidence>
<feature type="transmembrane region" description="Helical" evidence="2">
    <location>
        <begin position="356"/>
        <end position="378"/>
    </location>
</feature>
<dbReference type="EMBL" id="OC862203">
    <property type="protein sequence ID" value="CAD7630020.1"/>
    <property type="molecule type" value="Genomic_DNA"/>
</dbReference>
<evidence type="ECO:0000256" key="1">
    <source>
        <dbReference type="SAM" id="MobiDB-lite"/>
    </source>
</evidence>
<feature type="region of interest" description="Disordered" evidence="1">
    <location>
        <begin position="437"/>
        <end position="486"/>
    </location>
</feature>
<sequence>MVVHEDNKLRNLKRALYGCCAVALISMVVVMSLSLIELSSRDINTSYNASTIKTARAIVITVGVAAILIQIVGILGAYKQSNWMAIAYSVISSILSGLCIVEAILATDFFCYYLVVIFFVSSSVGSMYAKHLRKLKKQAINAMFGEPMPGQHNIVYQIPGNGYPNYTGQQLNFVRPDQLRANGHMYMTSSFTNAVPYQSPMGNGYSDGLGDHLYVQPPSYIQSQAAAAMATDDHQAPFQTSGLSIASNIHAPTTADVRLVRLTKAMYSWCTACLIIAPIVMAIKISALSDTYVSYEYYIGSKELDRALVITLGVLTIVSQFLGYAAAYKQSNWMAVTYGVIAGGLAGGSVTYAILFYYLALLLTVSLFISGFVASFYAKHIRRLEKQALNPTVYITGMPGQPNMMYQGQFNYGGQPAYAMGADGQFYATNAYQPQQTQAYPPPTAQPPGYSQSQQQSLPFAAPDQQTAPGTIASHKTMPPAAGWQS</sequence>
<feature type="transmembrane region" description="Helical" evidence="2">
    <location>
        <begin position="56"/>
        <end position="78"/>
    </location>
</feature>
<evidence type="ECO:0000313" key="4">
    <source>
        <dbReference type="Proteomes" id="UP000759131"/>
    </source>
</evidence>
<keyword evidence="2" id="KW-1133">Transmembrane helix</keyword>
<name>A0A7R9KX77_9ACAR</name>
<accession>A0A7R9KX77</accession>
<gene>
    <name evidence="3" type="ORF">OSB1V03_LOCUS10434</name>
</gene>
<feature type="transmembrane region" description="Helical" evidence="2">
    <location>
        <begin position="112"/>
        <end position="129"/>
    </location>
</feature>
<evidence type="ECO:0000313" key="3">
    <source>
        <dbReference type="EMBL" id="CAD7630020.1"/>
    </source>
</evidence>
<feature type="transmembrane region" description="Helical" evidence="2">
    <location>
        <begin position="307"/>
        <end position="326"/>
    </location>
</feature>
<organism evidence="3">
    <name type="scientific">Medioppia subpectinata</name>
    <dbReference type="NCBI Taxonomy" id="1979941"/>
    <lineage>
        <taxon>Eukaryota</taxon>
        <taxon>Metazoa</taxon>
        <taxon>Ecdysozoa</taxon>
        <taxon>Arthropoda</taxon>
        <taxon>Chelicerata</taxon>
        <taxon>Arachnida</taxon>
        <taxon>Acari</taxon>
        <taxon>Acariformes</taxon>
        <taxon>Sarcoptiformes</taxon>
        <taxon>Oribatida</taxon>
        <taxon>Brachypylina</taxon>
        <taxon>Oppioidea</taxon>
        <taxon>Oppiidae</taxon>
        <taxon>Medioppia</taxon>
    </lineage>
</organism>
<dbReference type="OrthoDB" id="6536749at2759"/>
<feature type="compositionally biased region" description="Low complexity" evidence="1">
    <location>
        <begin position="447"/>
        <end position="457"/>
    </location>
</feature>
<protein>
    <submittedName>
        <fullName evidence="3">Uncharacterized protein</fullName>
    </submittedName>
</protein>
<keyword evidence="2" id="KW-0812">Transmembrane</keyword>
<dbReference type="Proteomes" id="UP000759131">
    <property type="component" value="Unassembled WGS sequence"/>
</dbReference>
<keyword evidence="2" id="KW-0472">Membrane</keyword>
<dbReference type="EMBL" id="CAJPIZ010007628">
    <property type="protein sequence ID" value="CAG2110450.1"/>
    <property type="molecule type" value="Genomic_DNA"/>
</dbReference>
<feature type="transmembrane region" description="Helical" evidence="2">
    <location>
        <begin position="85"/>
        <end position="106"/>
    </location>
</feature>
<feature type="transmembrane region" description="Helical" evidence="2">
    <location>
        <begin position="266"/>
        <end position="287"/>
    </location>
</feature>
<dbReference type="AlphaFoldDB" id="A0A7R9KX77"/>
<reference evidence="3" key="1">
    <citation type="submission" date="2020-11" db="EMBL/GenBank/DDBJ databases">
        <authorList>
            <person name="Tran Van P."/>
        </authorList>
    </citation>
    <scope>NUCLEOTIDE SEQUENCE</scope>
</reference>